<protein>
    <submittedName>
        <fullName evidence="4">Penicillin acylase</fullName>
        <ecNumber evidence="4">3.5.1.11</ecNumber>
    </submittedName>
</protein>
<evidence type="ECO:0000256" key="1">
    <source>
        <dbReference type="ARBA" id="ARBA00006625"/>
    </source>
</evidence>
<dbReference type="InterPro" id="IPR029055">
    <property type="entry name" value="Ntn_hydrolases_N"/>
</dbReference>
<evidence type="ECO:0000259" key="3">
    <source>
        <dbReference type="Pfam" id="PF02275"/>
    </source>
</evidence>
<reference evidence="4 5" key="1">
    <citation type="journal article" date="2019" name="Anaerobe">
        <title>Detection of Robinsoniella peoriensis in multiple bone samples of a trauma patient.</title>
        <authorList>
            <person name="Schrottner P."/>
            <person name="Hartwich K."/>
            <person name="Bunk B."/>
            <person name="Schober I."/>
            <person name="Helbig S."/>
            <person name="Rudolph W.W."/>
            <person name="Gunzer F."/>
        </authorList>
    </citation>
    <scope>NUCLEOTIDE SEQUENCE [LARGE SCALE GENOMIC DNA]</scope>
    <source>
        <strain evidence="4 5">DSM 106044</strain>
    </source>
</reference>
<gene>
    <name evidence="4" type="ORF">DSM106044_01407</name>
</gene>
<sequence>MCTAMTMQTAEGETFFGRTMDFSFTLDPELFLVPRNYVWSNTKKSAKIYNQYSFIGIGQDISDLIFVDGVNEMGFAAAALYFPGYAHFETVVLPEVKKISIAAIELVNFLLGMCASVSQAESIMHRIRIIGVEDSLTNSIAPLHWMITDKSGKSMVIECTKSGIHLFDNPIGVLSNSPDFEWHMTNLRNYMNVSPHQSEKEQWGEVVLSPFGQGSGAIGLPGDYSPPSRFVRTSFQKSNTPIPSSGSEAVITAFHIMEGVSIPKGVVATHRGTDDFTQYTAFMNVNTGEYFYKTYYNSQIMTAKLYRDEFNCKEPISLGKLMKTVSYNSTS</sequence>
<comment type="similarity">
    <text evidence="1">Belongs to the peptidase C59 family.</text>
</comment>
<dbReference type="EMBL" id="QGQD01000031">
    <property type="protein sequence ID" value="TLD01702.1"/>
    <property type="molecule type" value="Genomic_DNA"/>
</dbReference>
<dbReference type="EC" id="3.5.1.11" evidence="4"/>
<comment type="caution">
    <text evidence="4">The sequence shown here is derived from an EMBL/GenBank/DDBJ whole genome shotgun (WGS) entry which is preliminary data.</text>
</comment>
<evidence type="ECO:0000313" key="5">
    <source>
        <dbReference type="Proteomes" id="UP000306509"/>
    </source>
</evidence>
<evidence type="ECO:0000256" key="2">
    <source>
        <dbReference type="ARBA" id="ARBA00022801"/>
    </source>
</evidence>
<dbReference type="SUPFAM" id="SSF56235">
    <property type="entry name" value="N-terminal nucleophile aminohydrolases (Ntn hydrolases)"/>
    <property type="match status" value="1"/>
</dbReference>
<dbReference type="CDD" id="cd00542">
    <property type="entry name" value="Ntn_PVA"/>
    <property type="match status" value="1"/>
</dbReference>
<keyword evidence="2 4" id="KW-0378">Hydrolase</keyword>
<dbReference type="Gene3D" id="3.60.60.10">
    <property type="entry name" value="Penicillin V Acylase, Chain A"/>
    <property type="match status" value="1"/>
</dbReference>
<organism evidence="4 5">
    <name type="scientific">Robinsoniella peoriensis</name>
    <dbReference type="NCBI Taxonomy" id="180332"/>
    <lineage>
        <taxon>Bacteria</taxon>
        <taxon>Bacillati</taxon>
        <taxon>Bacillota</taxon>
        <taxon>Clostridia</taxon>
        <taxon>Lachnospirales</taxon>
        <taxon>Lachnospiraceae</taxon>
        <taxon>Robinsoniella</taxon>
    </lineage>
</organism>
<evidence type="ECO:0000313" key="4">
    <source>
        <dbReference type="EMBL" id="TLD01702.1"/>
    </source>
</evidence>
<dbReference type="RefSeq" id="WP_138002118.1">
    <property type="nucleotide sequence ID" value="NZ_QGQD01000031.1"/>
</dbReference>
<dbReference type="InterPro" id="IPR052193">
    <property type="entry name" value="Peptidase_C59"/>
</dbReference>
<dbReference type="AlphaFoldDB" id="A0A4U8Q9L6"/>
<dbReference type="STRING" id="180332.GCA_000797495_00005"/>
<accession>A0A4U8Q9L6</accession>
<keyword evidence="5" id="KW-1185">Reference proteome</keyword>
<feature type="domain" description="Choloylglycine hydrolase/NAAA C-terminal" evidence="3">
    <location>
        <begin position="2"/>
        <end position="317"/>
    </location>
</feature>
<dbReference type="Pfam" id="PF02275">
    <property type="entry name" value="CBAH"/>
    <property type="match status" value="1"/>
</dbReference>
<name>A0A4U8Q9L6_9FIRM</name>
<dbReference type="Proteomes" id="UP000306509">
    <property type="component" value="Unassembled WGS sequence"/>
</dbReference>
<dbReference type="GO" id="GO:0008953">
    <property type="term" value="F:penicillin amidase activity"/>
    <property type="evidence" value="ECO:0007669"/>
    <property type="project" value="UniProtKB-EC"/>
</dbReference>
<dbReference type="PANTHER" id="PTHR35527:SF2">
    <property type="entry name" value="HYDROLASE"/>
    <property type="match status" value="1"/>
</dbReference>
<dbReference type="PANTHER" id="PTHR35527">
    <property type="entry name" value="CHOLOYLGLYCINE HYDROLASE"/>
    <property type="match status" value="1"/>
</dbReference>
<dbReference type="InterPro" id="IPR029132">
    <property type="entry name" value="CBAH/NAAA_C"/>
</dbReference>
<proteinExistence type="inferred from homology"/>